<dbReference type="RefSeq" id="WP_092696258.1">
    <property type="nucleotide sequence ID" value="NZ_FOGU01000018.1"/>
</dbReference>
<dbReference type="STRING" id="641238.SAMN04490244_11819"/>
<protein>
    <recommendedName>
        <fullName evidence="5">Flagellar export protein FliJ</fullName>
    </recommendedName>
</protein>
<sequence>MTKAKDLARLRAVMDMARDADLQKLSQVAERIARLRAEVDRLRADQAQRARDGALDVARFSGADVAWLGWTEDRLRSLQSRIAALEMERIELRRLAQRSTGRADVAARLADEHDKPHGR</sequence>
<gene>
    <name evidence="3" type="ORF">SAMN04490244_11819</name>
</gene>
<feature type="region of interest" description="Disordered" evidence="2">
    <location>
        <begin position="97"/>
        <end position="119"/>
    </location>
</feature>
<keyword evidence="4" id="KW-1185">Reference proteome</keyword>
<evidence type="ECO:0000256" key="2">
    <source>
        <dbReference type="SAM" id="MobiDB-lite"/>
    </source>
</evidence>
<feature type="coiled-coil region" evidence="1">
    <location>
        <begin position="25"/>
        <end position="95"/>
    </location>
</feature>
<feature type="compositionally biased region" description="Basic and acidic residues" evidence="2">
    <location>
        <begin position="109"/>
        <end position="119"/>
    </location>
</feature>
<evidence type="ECO:0000256" key="1">
    <source>
        <dbReference type="SAM" id="Coils"/>
    </source>
</evidence>
<keyword evidence="1" id="KW-0175">Coiled coil</keyword>
<name>A0A1H9X4P6_9RHOB</name>
<dbReference type="EMBL" id="FOGU01000018">
    <property type="protein sequence ID" value="SES41120.1"/>
    <property type="molecule type" value="Genomic_DNA"/>
</dbReference>
<evidence type="ECO:0000313" key="3">
    <source>
        <dbReference type="EMBL" id="SES41120.1"/>
    </source>
</evidence>
<accession>A0A1H9X4P6</accession>
<dbReference type="AlphaFoldDB" id="A0A1H9X4P6"/>
<evidence type="ECO:0008006" key="5">
    <source>
        <dbReference type="Google" id="ProtNLM"/>
    </source>
</evidence>
<dbReference type="Proteomes" id="UP000198885">
    <property type="component" value="Unassembled WGS sequence"/>
</dbReference>
<organism evidence="3 4">
    <name type="scientific">Tranquillimonas rosea</name>
    <dbReference type="NCBI Taxonomy" id="641238"/>
    <lineage>
        <taxon>Bacteria</taxon>
        <taxon>Pseudomonadati</taxon>
        <taxon>Pseudomonadota</taxon>
        <taxon>Alphaproteobacteria</taxon>
        <taxon>Rhodobacterales</taxon>
        <taxon>Roseobacteraceae</taxon>
        <taxon>Tranquillimonas</taxon>
    </lineage>
</organism>
<evidence type="ECO:0000313" key="4">
    <source>
        <dbReference type="Proteomes" id="UP000198885"/>
    </source>
</evidence>
<proteinExistence type="predicted"/>
<reference evidence="3 4" key="1">
    <citation type="submission" date="2016-10" db="EMBL/GenBank/DDBJ databases">
        <authorList>
            <person name="de Groot N.N."/>
        </authorList>
    </citation>
    <scope>NUCLEOTIDE SEQUENCE [LARGE SCALE GENOMIC DNA]</scope>
    <source>
        <strain evidence="3 4">DSM 23042</strain>
    </source>
</reference>